<organism evidence="1">
    <name type="scientific">marine sediment metagenome</name>
    <dbReference type="NCBI Taxonomy" id="412755"/>
    <lineage>
        <taxon>unclassified sequences</taxon>
        <taxon>metagenomes</taxon>
        <taxon>ecological metagenomes</taxon>
    </lineage>
</organism>
<comment type="caution">
    <text evidence="1">The sequence shown here is derived from an EMBL/GenBank/DDBJ whole genome shotgun (WGS) entry which is preliminary data.</text>
</comment>
<name>A0A0F9AQD6_9ZZZZ</name>
<protein>
    <submittedName>
        <fullName evidence="1">Uncharacterized protein</fullName>
    </submittedName>
</protein>
<gene>
    <name evidence="1" type="ORF">LCGC14_2542390</name>
</gene>
<accession>A0A0F9AQD6</accession>
<dbReference type="EMBL" id="LAZR01041520">
    <property type="protein sequence ID" value="KKL11774.1"/>
    <property type="molecule type" value="Genomic_DNA"/>
</dbReference>
<feature type="non-terminal residue" evidence="1">
    <location>
        <position position="1"/>
    </location>
</feature>
<reference evidence="1" key="1">
    <citation type="journal article" date="2015" name="Nature">
        <title>Complex archaea that bridge the gap between prokaryotes and eukaryotes.</title>
        <authorList>
            <person name="Spang A."/>
            <person name="Saw J.H."/>
            <person name="Jorgensen S.L."/>
            <person name="Zaremba-Niedzwiedzka K."/>
            <person name="Martijn J."/>
            <person name="Lind A.E."/>
            <person name="van Eijk R."/>
            <person name="Schleper C."/>
            <person name="Guy L."/>
            <person name="Ettema T.J."/>
        </authorList>
    </citation>
    <scope>NUCLEOTIDE SEQUENCE</scope>
</reference>
<sequence>EKPVYAARVAAGSNGELVTEVNAAKTGEDNLVTLRDVREAVRQIPSALINQ</sequence>
<dbReference type="AlphaFoldDB" id="A0A0F9AQD6"/>
<proteinExistence type="predicted"/>
<evidence type="ECO:0000313" key="1">
    <source>
        <dbReference type="EMBL" id="KKL11774.1"/>
    </source>
</evidence>